<name>B9SL62_RICCO</name>
<sequence>MTLSRATWAGVECSECKKRINMFIKTVMFERADTDNAIPFHDDESDEHWRNFKVPKISKHDHKRLPANKGSVVCIQLGLRSKKLDDESLGLFCMVLWALWYARNMYIYEQRVVSCGNVLALAYGACAEFGGANSSQDVQDRESGNIKPRWKRLWREE</sequence>
<protein>
    <submittedName>
        <fullName evidence="1">Uncharacterized protein</fullName>
    </submittedName>
</protein>
<dbReference type="InParanoid" id="B9SL62"/>
<dbReference type="EMBL" id="EQ974011">
    <property type="protein sequence ID" value="EEF35645.1"/>
    <property type="molecule type" value="Genomic_DNA"/>
</dbReference>
<gene>
    <name evidence="1" type="ORF">RCOM_0090170</name>
</gene>
<evidence type="ECO:0000313" key="2">
    <source>
        <dbReference type="Proteomes" id="UP000008311"/>
    </source>
</evidence>
<reference evidence="2" key="1">
    <citation type="journal article" date="2010" name="Nat. Biotechnol.">
        <title>Draft genome sequence of the oilseed species Ricinus communis.</title>
        <authorList>
            <person name="Chan A.P."/>
            <person name="Crabtree J."/>
            <person name="Zhao Q."/>
            <person name="Lorenzi H."/>
            <person name="Orvis J."/>
            <person name="Puiu D."/>
            <person name="Melake-Berhan A."/>
            <person name="Jones K.M."/>
            <person name="Redman J."/>
            <person name="Chen G."/>
            <person name="Cahoon E.B."/>
            <person name="Gedil M."/>
            <person name="Stanke M."/>
            <person name="Haas B.J."/>
            <person name="Wortman J.R."/>
            <person name="Fraser-Liggett C.M."/>
            <person name="Ravel J."/>
            <person name="Rabinowicz P.D."/>
        </authorList>
    </citation>
    <scope>NUCLEOTIDE SEQUENCE [LARGE SCALE GENOMIC DNA]</scope>
    <source>
        <strain evidence="2">cv. Hale</strain>
    </source>
</reference>
<dbReference type="Proteomes" id="UP000008311">
    <property type="component" value="Unassembled WGS sequence"/>
</dbReference>
<dbReference type="AlphaFoldDB" id="B9SL62"/>
<organism evidence="1 2">
    <name type="scientific">Ricinus communis</name>
    <name type="common">Castor bean</name>
    <dbReference type="NCBI Taxonomy" id="3988"/>
    <lineage>
        <taxon>Eukaryota</taxon>
        <taxon>Viridiplantae</taxon>
        <taxon>Streptophyta</taxon>
        <taxon>Embryophyta</taxon>
        <taxon>Tracheophyta</taxon>
        <taxon>Spermatophyta</taxon>
        <taxon>Magnoliopsida</taxon>
        <taxon>eudicotyledons</taxon>
        <taxon>Gunneridae</taxon>
        <taxon>Pentapetalae</taxon>
        <taxon>rosids</taxon>
        <taxon>fabids</taxon>
        <taxon>Malpighiales</taxon>
        <taxon>Euphorbiaceae</taxon>
        <taxon>Acalyphoideae</taxon>
        <taxon>Acalypheae</taxon>
        <taxon>Ricinus</taxon>
    </lineage>
</organism>
<keyword evidence="2" id="KW-1185">Reference proteome</keyword>
<evidence type="ECO:0000313" key="1">
    <source>
        <dbReference type="EMBL" id="EEF35645.1"/>
    </source>
</evidence>
<proteinExistence type="predicted"/>
<accession>B9SL62</accession>